<evidence type="ECO:0000313" key="2">
    <source>
        <dbReference type="EMBL" id="MDR5907201.1"/>
    </source>
</evidence>
<dbReference type="Proteomes" id="UP001251374">
    <property type="component" value="Unassembled WGS sequence"/>
</dbReference>
<dbReference type="PANTHER" id="PTHR16128:SF5">
    <property type="entry name" value="FAD_NAD(P)-BINDING OXIDOREDUCTASE FAMILY PROTEIN"/>
    <property type="match status" value="1"/>
</dbReference>
<evidence type="ECO:0000313" key="3">
    <source>
        <dbReference type="Proteomes" id="UP001251374"/>
    </source>
</evidence>
<dbReference type="RefSeq" id="WP_309724388.1">
    <property type="nucleotide sequence ID" value="NZ_JARWAM010000015.1"/>
</dbReference>
<keyword evidence="3" id="KW-1185">Reference proteome</keyword>
<proteinExistence type="predicted"/>
<dbReference type="InterPro" id="IPR036188">
    <property type="entry name" value="FAD/NAD-bd_sf"/>
</dbReference>
<organism evidence="2 3">
    <name type="scientific">Franzmannia qiaohouensis</name>
    <dbReference type="NCBI Taxonomy" id="1329370"/>
    <lineage>
        <taxon>Bacteria</taxon>
        <taxon>Pseudomonadati</taxon>
        <taxon>Pseudomonadota</taxon>
        <taxon>Gammaproteobacteria</taxon>
        <taxon>Oceanospirillales</taxon>
        <taxon>Halomonadaceae</taxon>
        <taxon>Franzmannia</taxon>
    </lineage>
</organism>
<gene>
    <name evidence="2" type="ORF">QC821_18115</name>
</gene>
<dbReference type="PANTHER" id="PTHR16128">
    <property type="entry name" value="FAD/NAD(P)-BINDING OXIDOREDUCTASE FAMILY PROTEIN"/>
    <property type="match status" value="1"/>
</dbReference>
<evidence type="ECO:0000259" key="1">
    <source>
        <dbReference type="Pfam" id="PF01593"/>
    </source>
</evidence>
<comment type="caution">
    <text evidence="2">The sequence shown here is derived from an EMBL/GenBank/DDBJ whole genome shotgun (WGS) entry which is preliminary data.</text>
</comment>
<dbReference type="Pfam" id="PF01593">
    <property type="entry name" value="Amino_oxidase"/>
    <property type="match status" value="1"/>
</dbReference>
<reference evidence="2 3" key="1">
    <citation type="submission" date="2023-04" db="EMBL/GenBank/DDBJ databases">
        <title>A long-awaited taxogenomic arrangement of the family Halomonadaceae.</title>
        <authorList>
            <person name="De La Haba R."/>
            <person name="Chuvochina M."/>
            <person name="Wittouck S."/>
            <person name="Arahal D.R."/>
            <person name="Sanchez-Porro C."/>
            <person name="Hugenholtz P."/>
            <person name="Ventosa A."/>
        </authorList>
    </citation>
    <scope>NUCLEOTIDE SEQUENCE [LARGE SCALE GENOMIC DNA]</scope>
    <source>
        <strain evidence="2 3">DSM 26770</strain>
    </source>
</reference>
<feature type="domain" description="Amine oxidase" evidence="1">
    <location>
        <begin position="112"/>
        <end position="334"/>
    </location>
</feature>
<dbReference type="EMBL" id="JARWAM010000015">
    <property type="protein sequence ID" value="MDR5907201.1"/>
    <property type="molecule type" value="Genomic_DNA"/>
</dbReference>
<accession>A0ABU1HI92</accession>
<dbReference type="InterPro" id="IPR002937">
    <property type="entry name" value="Amino_oxidase"/>
</dbReference>
<dbReference type="PRINTS" id="PR00419">
    <property type="entry name" value="ADXRDTASE"/>
</dbReference>
<dbReference type="SUPFAM" id="SSF51905">
    <property type="entry name" value="FAD/NAD(P)-binding domain"/>
    <property type="match status" value="1"/>
</dbReference>
<sequence length="340" mass="36871">MPSPSSSIAVIGAGIAGLSCARSLHDAGHAVTLFDKARGPGGRLSSRRAPGAIVDLGAQYFTARDPAFQAELAGWLERGLVAPWPTALWRVDAHGWQQHSDDLPRYCAVPRMSALSRHLAEGLELNAGARVLGLERRANGWYLEDDQQRRHGPFQRVAISAPAPQAEALIAAHDHTLAEACRSLEQSPCWAGYALFDAPLPELPGVDGSWQAAFINQGPLRFVARNHHKPGRAEQGESLTLLATAEWSQAWLERSAEQVAEALYAALLEQLPGTLRPPTPRLLAAHRWRYAQPLHAAMGPGYRLGEQGLALCGDGWLGPRVEDAWCSGRRLAERWLGVTG</sequence>
<protein>
    <submittedName>
        <fullName evidence="2">FAD-dependent oxidoreductase</fullName>
    </submittedName>
</protein>
<dbReference type="Gene3D" id="3.50.50.60">
    <property type="entry name" value="FAD/NAD(P)-binding domain"/>
    <property type="match status" value="1"/>
</dbReference>
<name>A0ABU1HI92_9GAMM</name>
<dbReference type="Pfam" id="PF13450">
    <property type="entry name" value="NAD_binding_8"/>
    <property type="match status" value="1"/>
</dbReference>
<dbReference type="Gene3D" id="3.90.660.10">
    <property type="match status" value="1"/>
</dbReference>